<protein>
    <submittedName>
        <fullName evidence="1">Uncharacterized protein</fullName>
    </submittedName>
</protein>
<gene>
    <name evidence="1" type="ORF">JTE90_028730</name>
</gene>
<keyword evidence="2" id="KW-1185">Reference proteome</keyword>
<organism evidence="1 2">
    <name type="scientific">Oedothorax gibbosus</name>
    <dbReference type="NCBI Taxonomy" id="931172"/>
    <lineage>
        <taxon>Eukaryota</taxon>
        <taxon>Metazoa</taxon>
        <taxon>Ecdysozoa</taxon>
        <taxon>Arthropoda</taxon>
        <taxon>Chelicerata</taxon>
        <taxon>Arachnida</taxon>
        <taxon>Araneae</taxon>
        <taxon>Araneomorphae</taxon>
        <taxon>Entelegynae</taxon>
        <taxon>Araneoidea</taxon>
        <taxon>Linyphiidae</taxon>
        <taxon>Erigoninae</taxon>
        <taxon>Oedothorax</taxon>
    </lineage>
</organism>
<evidence type="ECO:0000313" key="1">
    <source>
        <dbReference type="EMBL" id="KAG8182908.1"/>
    </source>
</evidence>
<dbReference type="AlphaFoldDB" id="A0AAV6UGU4"/>
<sequence>MKFFSGKHNTIWAQFFSLGTVFLLKRRGVRRELPVEVGRDASDDLGADVVAAQDLLDDVAAPEIINQVPDIAPLPQERCHEDCRCCVPACPCSKNRSNVPVMQAKCICKCHKKI</sequence>
<evidence type="ECO:0000313" key="2">
    <source>
        <dbReference type="Proteomes" id="UP000827092"/>
    </source>
</evidence>
<name>A0AAV6UGU4_9ARAC</name>
<accession>A0AAV6UGU4</accession>
<proteinExistence type="predicted"/>
<dbReference type="EMBL" id="JAFNEN010000441">
    <property type="protein sequence ID" value="KAG8182908.1"/>
    <property type="molecule type" value="Genomic_DNA"/>
</dbReference>
<dbReference type="Proteomes" id="UP000827092">
    <property type="component" value="Unassembled WGS sequence"/>
</dbReference>
<reference evidence="1 2" key="1">
    <citation type="journal article" date="2022" name="Nat. Ecol. Evol.">
        <title>A masculinizing supergene underlies an exaggerated male reproductive morph in a spider.</title>
        <authorList>
            <person name="Hendrickx F."/>
            <person name="De Corte Z."/>
            <person name="Sonet G."/>
            <person name="Van Belleghem S.M."/>
            <person name="Kostlbacher S."/>
            <person name="Vangestel C."/>
        </authorList>
    </citation>
    <scope>NUCLEOTIDE SEQUENCE [LARGE SCALE GENOMIC DNA]</scope>
    <source>
        <strain evidence="1">W744_W776</strain>
    </source>
</reference>
<comment type="caution">
    <text evidence="1">The sequence shown here is derived from an EMBL/GenBank/DDBJ whole genome shotgun (WGS) entry which is preliminary data.</text>
</comment>